<reference evidence="1 2" key="1">
    <citation type="submission" date="2023-06" db="EMBL/GenBank/DDBJ databases">
        <title>Azospirillum isscasensis sp.nov, a bacterium isolated from rhizosphere soil of rice.</title>
        <authorList>
            <person name="Wang H."/>
        </authorList>
    </citation>
    <scope>NUCLEOTIDE SEQUENCE [LARGE SCALE GENOMIC DNA]</scope>
    <source>
        <strain evidence="1 2">C340-1</strain>
    </source>
</reference>
<dbReference type="EMBL" id="JAUJFI010000030">
    <property type="protein sequence ID" value="MDQ2102793.1"/>
    <property type="molecule type" value="Genomic_DNA"/>
</dbReference>
<organism evidence="1 2">
    <name type="scientific">Azospirillum isscasi</name>
    <dbReference type="NCBI Taxonomy" id="3053926"/>
    <lineage>
        <taxon>Bacteria</taxon>
        <taxon>Pseudomonadati</taxon>
        <taxon>Pseudomonadota</taxon>
        <taxon>Alphaproteobacteria</taxon>
        <taxon>Rhodospirillales</taxon>
        <taxon>Azospirillaceae</taxon>
        <taxon>Azospirillum</taxon>
    </lineage>
</organism>
<name>A0ABU0WF06_9PROT</name>
<evidence type="ECO:0000313" key="2">
    <source>
        <dbReference type="Proteomes" id="UP001227317"/>
    </source>
</evidence>
<accession>A0ABU0WF06</accession>
<sequence length="64" mass="6840">MTARSILIALGVMLLVSIASAVALTLYARSDDGASALERLERSNPAWKGIGRYQTPVPADPVRE</sequence>
<gene>
    <name evidence="1" type="ORF">QSG27_08835</name>
</gene>
<keyword evidence="2" id="KW-1185">Reference proteome</keyword>
<protein>
    <submittedName>
        <fullName evidence="1">Uncharacterized protein</fullName>
    </submittedName>
</protein>
<dbReference type="Proteomes" id="UP001227317">
    <property type="component" value="Unassembled WGS sequence"/>
</dbReference>
<proteinExistence type="predicted"/>
<dbReference type="RefSeq" id="WP_306705220.1">
    <property type="nucleotide sequence ID" value="NZ_JAUJFI010000030.1"/>
</dbReference>
<evidence type="ECO:0000313" key="1">
    <source>
        <dbReference type="EMBL" id="MDQ2102793.1"/>
    </source>
</evidence>
<comment type="caution">
    <text evidence="1">The sequence shown here is derived from an EMBL/GenBank/DDBJ whole genome shotgun (WGS) entry which is preliminary data.</text>
</comment>